<dbReference type="PROSITE" id="PS50977">
    <property type="entry name" value="HTH_TETR_2"/>
    <property type="match status" value="1"/>
</dbReference>
<evidence type="ECO:0000256" key="2">
    <source>
        <dbReference type="ARBA" id="ARBA00023125"/>
    </source>
</evidence>
<accession>Q6N7G3</accession>
<dbReference type="HOGENOM" id="CLU_069356_27_1_5"/>
<dbReference type="GO" id="GO:0003700">
    <property type="term" value="F:DNA-binding transcription factor activity"/>
    <property type="evidence" value="ECO:0007669"/>
    <property type="project" value="TreeGrafter"/>
</dbReference>
<dbReference type="PANTHER" id="PTHR30055">
    <property type="entry name" value="HTH-TYPE TRANSCRIPTIONAL REGULATOR RUTR"/>
    <property type="match status" value="1"/>
</dbReference>
<evidence type="ECO:0000259" key="6">
    <source>
        <dbReference type="PROSITE" id="PS50977"/>
    </source>
</evidence>
<gene>
    <name evidence="7" type="ordered locus">RPA2294</name>
</gene>
<evidence type="ECO:0000313" key="7">
    <source>
        <dbReference type="EMBL" id="CAE27735.1"/>
    </source>
</evidence>
<protein>
    <submittedName>
        <fullName evidence="7">Probable transcriptional regulator, TetR family</fullName>
    </submittedName>
</protein>
<feature type="DNA-binding region" description="H-T-H motif" evidence="4">
    <location>
        <begin position="52"/>
        <end position="71"/>
    </location>
</feature>
<organism evidence="7">
    <name type="scientific">Rhodopseudomonas palustris (strain ATCC BAA-98 / CGA009)</name>
    <dbReference type="NCBI Taxonomy" id="258594"/>
    <lineage>
        <taxon>Bacteria</taxon>
        <taxon>Pseudomonadati</taxon>
        <taxon>Pseudomonadota</taxon>
        <taxon>Alphaproteobacteria</taxon>
        <taxon>Hyphomicrobiales</taxon>
        <taxon>Nitrobacteraceae</taxon>
        <taxon>Rhodopseudomonas</taxon>
    </lineage>
</organism>
<dbReference type="STRING" id="258594.RPA2294"/>
<reference evidence="7" key="1">
    <citation type="journal article" date="2004" name="Nat. Biotechnol.">
        <title>Complete genome sequence of the metabolically versatile photosynthetic bacterium Rhodopseudomonas palustris.</title>
        <authorList>
            <person name="Larimer F.W."/>
            <person name="Chain P."/>
            <person name="Hauser L."/>
            <person name="Lamerdin J."/>
            <person name="Malfatti S."/>
            <person name="Do L."/>
            <person name="Land M.L."/>
            <person name="Pelletier D.A."/>
            <person name="Beatty J.T."/>
            <person name="Lang A.S."/>
            <person name="Tabita F.R."/>
            <person name="Gibson J.L."/>
            <person name="Hanson T.E."/>
            <person name="Bobst C."/>
            <person name="Torres J.L."/>
            <person name="Peres C."/>
            <person name="Harrison F.H."/>
            <person name="Gibson J."/>
            <person name="Harwood C.S."/>
        </authorList>
    </citation>
    <scope>NUCLEOTIDE SEQUENCE [LARGE SCALE GENOMIC DNA]</scope>
    <source>
        <strain evidence="7">CGA009</strain>
    </source>
</reference>
<dbReference type="InterPro" id="IPR050109">
    <property type="entry name" value="HTH-type_TetR-like_transc_reg"/>
</dbReference>
<evidence type="ECO:0000256" key="3">
    <source>
        <dbReference type="ARBA" id="ARBA00023163"/>
    </source>
</evidence>
<dbReference type="PRINTS" id="PR00455">
    <property type="entry name" value="HTHTETR"/>
</dbReference>
<dbReference type="Gene3D" id="1.10.10.60">
    <property type="entry name" value="Homeodomain-like"/>
    <property type="match status" value="1"/>
</dbReference>
<sequence length="231" mass="25745">MLKSAAQKTAAKERTTKSRGGRPTRTAALQRDLRLLDVATRLFMERGFDATTIDAVAEEARVSKLTVYSRYTDKRGLFEAALRREIERWMAPLARGVEERRNNPANGSLESWFVGIGREVQEIGTSAEVTAIMRTLSFQAANFPELARLAHEEGWAHAVATLARLFDHLSEQGLVRVPDSVVAAETFLNIVVGPLTRLTMFGIPIDEKNRERQLRLAVKLFLNGIRPNSAG</sequence>
<feature type="region of interest" description="Disordered" evidence="5">
    <location>
        <begin position="1"/>
        <end position="26"/>
    </location>
</feature>
<evidence type="ECO:0000256" key="4">
    <source>
        <dbReference type="PROSITE-ProRule" id="PRU00335"/>
    </source>
</evidence>
<evidence type="ECO:0000256" key="5">
    <source>
        <dbReference type="SAM" id="MobiDB-lite"/>
    </source>
</evidence>
<keyword evidence="2 4" id="KW-0238">DNA-binding</keyword>
<dbReference type="Gene3D" id="1.10.357.10">
    <property type="entry name" value="Tetracycline Repressor, domain 2"/>
    <property type="match status" value="1"/>
</dbReference>
<dbReference type="AlphaFoldDB" id="Q6N7G3"/>
<dbReference type="PhylomeDB" id="Q6N7G3"/>
<dbReference type="InterPro" id="IPR001647">
    <property type="entry name" value="HTH_TetR"/>
</dbReference>
<dbReference type="FunFam" id="1.10.10.60:FF:000141">
    <property type="entry name" value="TetR family transcriptional regulator"/>
    <property type="match status" value="1"/>
</dbReference>
<keyword evidence="3" id="KW-0804">Transcription</keyword>
<dbReference type="InterPro" id="IPR039536">
    <property type="entry name" value="TetR_C_Proteobacteria"/>
</dbReference>
<evidence type="ECO:0000256" key="1">
    <source>
        <dbReference type="ARBA" id="ARBA00023015"/>
    </source>
</evidence>
<feature type="domain" description="HTH tetR-type" evidence="6">
    <location>
        <begin position="29"/>
        <end position="89"/>
    </location>
</feature>
<dbReference type="GO" id="GO:0000976">
    <property type="term" value="F:transcription cis-regulatory region binding"/>
    <property type="evidence" value="ECO:0007669"/>
    <property type="project" value="TreeGrafter"/>
</dbReference>
<proteinExistence type="predicted"/>
<dbReference type="SUPFAM" id="SSF48498">
    <property type="entry name" value="Tetracyclin repressor-like, C-terminal domain"/>
    <property type="match status" value="1"/>
</dbReference>
<dbReference type="InterPro" id="IPR036271">
    <property type="entry name" value="Tet_transcr_reg_TetR-rel_C_sf"/>
</dbReference>
<dbReference type="InterPro" id="IPR009057">
    <property type="entry name" value="Homeodomain-like_sf"/>
</dbReference>
<dbReference type="Pfam" id="PF14246">
    <property type="entry name" value="TetR_C_7"/>
    <property type="match status" value="1"/>
</dbReference>
<keyword evidence="1" id="KW-0805">Transcription regulation</keyword>
<dbReference type="PANTHER" id="PTHR30055:SF146">
    <property type="entry name" value="HTH-TYPE TRANSCRIPTIONAL DUAL REGULATOR CECR"/>
    <property type="match status" value="1"/>
</dbReference>
<dbReference type="EMBL" id="BX572600">
    <property type="protein sequence ID" value="CAE27735.1"/>
    <property type="molecule type" value="Genomic_DNA"/>
</dbReference>
<name>Q6N7G3_RHOPA</name>
<dbReference type="eggNOG" id="COG1309">
    <property type="taxonomic scope" value="Bacteria"/>
</dbReference>
<dbReference type="SUPFAM" id="SSF46689">
    <property type="entry name" value="Homeodomain-like"/>
    <property type="match status" value="1"/>
</dbReference>
<dbReference type="Pfam" id="PF00440">
    <property type="entry name" value="TetR_N"/>
    <property type="match status" value="1"/>
</dbReference>